<comment type="caution">
    <text evidence="7">The sequence shown here is derived from an EMBL/GenBank/DDBJ whole genome shotgun (WGS) entry which is preliminary data.</text>
</comment>
<dbReference type="EMBL" id="JALJOQ010000318">
    <property type="protein sequence ID" value="KAK9785100.1"/>
    <property type="molecule type" value="Genomic_DNA"/>
</dbReference>
<sequence>MTGATARAAALKDALTYSESLAREADGVLESYTARLSELSDMVAPVSEKTQVLTQARLTISRAQQQTTEVLQHLAAAKEEEATVLAGPRSDSDAFFASMDRLNSALLFFSKYRSLQMSEQVLAMAGKLRREGLRLSSEEFQSVLRRNSSAAASLNSGAGAPIDINTLMPESPRVELKRLAETMLTAGDTSCIKMFADARQKFIERALPPEVSSVEDVSARVGTMTIDGKARAWSLGLRAATRQASAERLLANAIFDAPHDAVAFGEAASRTIQSLVRAAQSVVSAMRTPEKVGCLTDMGEELEGALPALVLALTGTATRPLWEALQSLSVSLQAEARASLAEFESSLAREGTKPPAPDGGVASSASHTLTVLRRVFARPSAAKRLFGRLDSGISSRTGRHVPLDQDPAQAVRLLSMVTRILDELKAGLAARAKTCKDPALEAIFMMNNLNFVIKAVEGSQELGGLGVDWVDLNRPLVQQFAGEYFRASWQPMLEVVRETPQGLGDGRALKWDREKVLIKERFTRVNADLTTLHMTQKGWTIPDSTLRDSIKDAICTQFLPMYQGFLQRFRSLPFSKTPEKYLRFQVADIQKMVQEDFFASK</sequence>
<dbReference type="Gene3D" id="1.20.1280.170">
    <property type="entry name" value="Exocyst complex component Exo70"/>
    <property type="match status" value="1"/>
</dbReference>
<evidence type="ECO:0000259" key="6">
    <source>
        <dbReference type="Pfam" id="PF03081"/>
    </source>
</evidence>
<organism evidence="7 8">
    <name type="scientific">Symbiochloris irregularis</name>
    <dbReference type="NCBI Taxonomy" id="706552"/>
    <lineage>
        <taxon>Eukaryota</taxon>
        <taxon>Viridiplantae</taxon>
        <taxon>Chlorophyta</taxon>
        <taxon>core chlorophytes</taxon>
        <taxon>Trebouxiophyceae</taxon>
        <taxon>Trebouxiales</taxon>
        <taxon>Trebouxiaceae</taxon>
        <taxon>Symbiochloris</taxon>
    </lineage>
</organism>
<keyword evidence="2 4" id="KW-0813">Transport</keyword>
<dbReference type="PANTHER" id="PTHR12542">
    <property type="entry name" value="EXOCYST COMPLEX PROTEIN EXO70"/>
    <property type="match status" value="1"/>
</dbReference>
<evidence type="ECO:0000313" key="8">
    <source>
        <dbReference type="Proteomes" id="UP001465755"/>
    </source>
</evidence>
<dbReference type="Pfam" id="PF20669">
    <property type="entry name" value="Exo70_N"/>
    <property type="match status" value="1"/>
</dbReference>
<comment type="similarity">
    <text evidence="1 4">Belongs to the EXO70 family.</text>
</comment>
<name>A0AAW1NMD5_9CHLO</name>
<evidence type="ECO:0000256" key="4">
    <source>
        <dbReference type="RuleBase" id="RU365026"/>
    </source>
</evidence>
<dbReference type="GO" id="GO:0005546">
    <property type="term" value="F:phosphatidylinositol-4,5-bisphosphate binding"/>
    <property type="evidence" value="ECO:0007669"/>
    <property type="project" value="InterPro"/>
</dbReference>
<keyword evidence="4" id="KW-0653">Protein transport</keyword>
<dbReference type="Proteomes" id="UP001465755">
    <property type="component" value="Unassembled WGS sequence"/>
</dbReference>
<accession>A0AAW1NMD5</accession>
<dbReference type="GO" id="GO:0000145">
    <property type="term" value="C:exocyst"/>
    <property type="evidence" value="ECO:0007669"/>
    <property type="project" value="InterPro"/>
</dbReference>
<dbReference type="InterPro" id="IPR016159">
    <property type="entry name" value="Cullin_repeat-like_dom_sf"/>
</dbReference>
<dbReference type="AlphaFoldDB" id="A0AAW1NMD5"/>
<comment type="function">
    <text evidence="4">Component of the exocyst complex.</text>
</comment>
<gene>
    <name evidence="7" type="ORF">WJX73_006335</name>
</gene>
<dbReference type="InterPro" id="IPR004140">
    <property type="entry name" value="Exo70"/>
</dbReference>
<reference evidence="7 8" key="1">
    <citation type="journal article" date="2024" name="Nat. Commun.">
        <title>Phylogenomics reveals the evolutionary origins of lichenization in chlorophyte algae.</title>
        <authorList>
            <person name="Puginier C."/>
            <person name="Libourel C."/>
            <person name="Otte J."/>
            <person name="Skaloud P."/>
            <person name="Haon M."/>
            <person name="Grisel S."/>
            <person name="Petersen M."/>
            <person name="Berrin J.G."/>
            <person name="Delaux P.M."/>
            <person name="Dal Grande F."/>
            <person name="Keller J."/>
        </authorList>
    </citation>
    <scope>NUCLEOTIDE SEQUENCE [LARGE SCALE GENOMIC DNA]</scope>
    <source>
        <strain evidence="7 8">SAG 2036</strain>
    </source>
</reference>
<evidence type="ECO:0000313" key="7">
    <source>
        <dbReference type="EMBL" id="KAK9785100.1"/>
    </source>
</evidence>
<feature type="domain" description="Exocyst complex subunit Exo70 C-terminal" evidence="6">
    <location>
        <begin position="244"/>
        <end position="594"/>
    </location>
</feature>
<dbReference type="Pfam" id="PF03081">
    <property type="entry name" value="Exo70_C"/>
    <property type="match status" value="1"/>
</dbReference>
<dbReference type="GO" id="GO:0006887">
    <property type="term" value="P:exocytosis"/>
    <property type="evidence" value="ECO:0007669"/>
    <property type="project" value="UniProtKB-KW"/>
</dbReference>
<dbReference type="GO" id="GO:0015031">
    <property type="term" value="P:protein transport"/>
    <property type="evidence" value="ECO:0007669"/>
    <property type="project" value="UniProtKB-KW"/>
</dbReference>
<keyword evidence="3 4" id="KW-0268">Exocytosis</keyword>
<dbReference type="InterPro" id="IPR046364">
    <property type="entry name" value="Exo70_C"/>
</dbReference>
<proteinExistence type="inferred from homology"/>
<evidence type="ECO:0000256" key="5">
    <source>
        <dbReference type="SAM" id="MobiDB-lite"/>
    </source>
</evidence>
<keyword evidence="8" id="KW-1185">Reference proteome</keyword>
<evidence type="ECO:0000256" key="3">
    <source>
        <dbReference type="ARBA" id="ARBA00022483"/>
    </source>
</evidence>
<feature type="region of interest" description="Disordered" evidence="5">
    <location>
        <begin position="345"/>
        <end position="364"/>
    </location>
</feature>
<protein>
    <recommendedName>
        <fullName evidence="4">Exocyst subunit Exo70 family protein</fullName>
    </recommendedName>
</protein>
<dbReference type="SUPFAM" id="SSF74788">
    <property type="entry name" value="Cullin repeat-like"/>
    <property type="match status" value="1"/>
</dbReference>
<evidence type="ECO:0000256" key="1">
    <source>
        <dbReference type="ARBA" id="ARBA00006756"/>
    </source>
</evidence>
<evidence type="ECO:0000256" key="2">
    <source>
        <dbReference type="ARBA" id="ARBA00022448"/>
    </source>
</evidence>
<dbReference type="PANTHER" id="PTHR12542:SF41">
    <property type="entry name" value="EXOCYST COMPLEX COMPONENT 7"/>
    <property type="match status" value="1"/>
</dbReference>